<sequence>MITMKNIIREGNDTLRSQSKDVAFPLSADNKKLAQDMMTFLENSQDQKIAEKYHLRAGVGLAAPQVDVPLNMAAVLVPGPEGEDPSFKDVIINPVIISHSVQGAALSEGEGCLSVDRDVPGYVVRHDRITLRYYDTNGEQHKIRLKNYPAIVCQHEIDHLHGTLFYDHINKQEPFSMEDDDLIIE</sequence>
<dbReference type="PANTHER" id="PTHR10458:SF8">
    <property type="entry name" value="PEPTIDE DEFORMYLASE 2"/>
    <property type="match status" value="1"/>
</dbReference>
<feature type="active site" evidence="6">
    <location>
        <position position="156"/>
    </location>
</feature>
<dbReference type="FunFam" id="3.90.45.10:FF:000002">
    <property type="entry name" value="Peptide deformylase"/>
    <property type="match status" value="1"/>
</dbReference>
<dbReference type="Proteomes" id="UP000078582">
    <property type="component" value="Chromosome"/>
</dbReference>
<gene>
    <name evidence="6 7" type="primary">def</name>
    <name evidence="7" type="ORF">AYR53_10305</name>
</gene>
<dbReference type="KEGG" id="lbt:AYR52_05280"/>
<comment type="catalytic activity">
    <reaction evidence="6">
        <text>N-terminal N-formyl-L-methionyl-[peptide] + H2O = N-terminal L-methionyl-[peptide] + formate</text>
        <dbReference type="Rhea" id="RHEA:24420"/>
        <dbReference type="Rhea" id="RHEA-COMP:10639"/>
        <dbReference type="Rhea" id="RHEA-COMP:10640"/>
        <dbReference type="ChEBI" id="CHEBI:15377"/>
        <dbReference type="ChEBI" id="CHEBI:15740"/>
        <dbReference type="ChEBI" id="CHEBI:49298"/>
        <dbReference type="ChEBI" id="CHEBI:64731"/>
        <dbReference type="EC" id="3.5.1.88"/>
    </reaction>
</comment>
<feature type="binding site" evidence="6">
    <location>
        <position position="112"/>
    </location>
    <ligand>
        <name>Fe cation</name>
        <dbReference type="ChEBI" id="CHEBI:24875"/>
    </ligand>
</feature>
<dbReference type="EMBL" id="CP014873">
    <property type="protein sequence ID" value="ANK63118.1"/>
    <property type="molecule type" value="Genomic_DNA"/>
</dbReference>
<organism evidence="7 8">
    <name type="scientific">Loigolactobacillus backii</name>
    <dbReference type="NCBI Taxonomy" id="375175"/>
    <lineage>
        <taxon>Bacteria</taxon>
        <taxon>Bacillati</taxon>
        <taxon>Bacillota</taxon>
        <taxon>Bacilli</taxon>
        <taxon>Lactobacillales</taxon>
        <taxon>Lactobacillaceae</taxon>
        <taxon>Loigolactobacillus</taxon>
    </lineage>
</organism>
<protein>
    <recommendedName>
        <fullName evidence="6">Peptide deformylase</fullName>
        <shortName evidence="6">PDF</shortName>
        <ecNumber evidence="6">3.5.1.88</ecNumber>
    </recommendedName>
    <alternativeName>
        <fullName evidence="6">Polypeptide deformylase</fullName>
    </alternativeName>
</protein>
<keyword evidence="4 6" id="KW-0648">Protein biosynthesis</keyword>
<dbReference type="InterPro" id="IPR036821">
    <property type="entry name" value="Peptide_deformylase_sf"/>
</dbReference>
<dbReference type="GO" id="GO:0042586">
    <property type="term" value="F:peptide deformylase activity"/>
    <property type="evidence" value="ECO:0007669"/>
    <property type="project" value="UniProtKB-UniRule"/>
</dbReference>
<keyword evidence="3 6" id="KW-0378">Hydrolase</keyword>
<dbReference type="InterPro" id="IPR023635">
    <property type="entry name" value="Peptide_deformylase"/>
</dbReference>
<dbReference type="RefSeq" id="WP_068224791.1">
    <property type="nucleotide sequence ID" value="NZ_CP014623.1"/>
</dbReference>
<evidence type="ECO:0000313" key="7">
    <source>
        <dbReference type="EMBL" id="ANK63118.1"/>
    </source>
</evidence>
<keyword evidence="8" id="KW-1185">Reference proteome</keyword>
<name>A0A192H4E4_9LACO</name>
<dbReference type="AlphaFoldDB" id="A0A192H4E4"/>
<comment type="function">
    <text evidence="6">Removes the formyl group from the N-terminal Met of newly synthesized proteins. Requires at least a dipeptide for an efficient rate of reaction. N-terminal L-methionine is a prerequisite for activity but the enzyme has broad specificity at other positions.</text>
</comment>
<dbReference type="PANTHER" id="PTHR10458">
    <property type="entry name" value="PEPTIDE DEFORMYLASE"/>
    <property type="match status" value="1"/>
</dbReference>
<evidence type="ECO:0000256" key="5">
    <source>
        <dbReference type="ARBA" id="ARBA00023004"/>
    </source>
</evidence>
<feature type="binding site" evidence="6">
    <location>
        <position position="155"/>
    </location>
    <ligand>
        <name>Fe cation</name>
        <dbReference type="ChEBI" id="CHEBI:24875"/>
    </ligand>
</feature>
<evidence type="ECO:0000256" key="1">
    <source>
        <dbReference type="ARBA" id="ARBA00010759"/>
    </source>
</evidence>
<dbReference type="STRING" id="375175.AYR53_10305"/>
<dbReference type="EC" id="3.5.1.88" evidence="6"/>
<dbReference type="OrthoDB" id="9784988at2"/>
<dbReference type="GO" id="GO:0046872">
    <property type="term" value="F:metal ion binding"/>
    <property type="evidence" value="ECO:0007669"/>
    <property type="project" value="UniProtKB-KW"/>
</dbReference>
<feature type="binding site" evidence="6">
    <location>
        <position position="159"/>
    </location>
    <ligand>
        <name>Fe cation</name>
        <dbReference type="ChEBI" id="CHEBI:24875"/>
    </ligand>
</feature>
<dbReference type="GeneID" id="42982649"/>
<dbReference type="CDD" id="cd00487">
    <property type="entry name" value="Pep_deformylase"/>
    <property type="match status" value="1"/>
</dbReference>
<proteinExistence type="inferred from homology"/>
<dbReference type="Pfam" id="PF01327">
    <property type="entry name" value="Pep_deformylase"/>
    <property type="match status" value="1"/>
</dbReference>
<dbReference type="PRINTS" id="PR01576">
    <property type="entry name" value="PDEFORMYLASE"/>
</dbReference>
<evidence type="ECO:0000256" key="3">
    <source>
        <dbReference type="ARBA" id="ARBA00022801"/>
    </source>
</evidence>
<evidence type="ECO:0000256" key="2">
    <source>
        <dbReference type="ARBA" id="ARBA00022723"/>
    </source>
</evidence>
<comment type="cofactor">
    <cofactor evidence="6">
        <name>Fe(2+)</name>
        <dbReference type="ChEBI" id="CHEBI:29033"/>
    </cofactor>
    <text evidence="6">Binds 1 Fe(2+) ion.</text>
</comment>
<dbReference type="Gene3D" id="3.90.45.10">
    <property type="entry name" value="Peptide deformylase"/>
    <property type="match status" value="1"/>
</dbReference>
<accession>A0A192H4E4</accession>
<dbReference type="SUPFAM" id="SSF56420">
    <property type="entry name" value="Peptide deformylase"/>
    <property type="match status" value="1"/>
</dbReference>
<dbReference type="GO" id="GO:0006412">
    <property type="term" value="P:translation"/>
    <property type="evidence" value="ECO:0007669"/>
    <property type="project" value="UniProtKB-UniRule"/>
</dbReference>
<evidence type="ECO:0000313" key="8">
    <source>
        <dbReference type="Proteomes" id="UP000078582"/>
    </source>
</evidence>
<evidence type="ECO:0000256" key="4">
    <source>
        <dbReference type="ARBA" id="ARBA00022917"/>
    </source>
</evidence>
<dbReference type="HAMAP" id="MF_00163">
    <property type="entry name" value="Pep_deformylase"/>
    <property type="match status" value="1"/>
</dbReference>
<evidence type="ECO:0000256" key="6">
    <source>
        <dbReference type="HAMAP-Rule" id="MF_00163"/>
    </source>
</evidence>
<dbReference type="NCBIfam" id="TIGR00079">
    <property type="entry name" value="pept_deformyl"/>
    <property type="match status" value="1"/>
</dbReference>
<keyword evidence="2 6" id="KW-0479">Metal-binding</keyword>
<reference evidence="7 8" key="1">
    <citation type="submission" date="2016-03" db="EMBL/GenBank/DDBJ databases">
        <title>Pediococcus and Lactobacillus from brewery environment - whole genome sequencing and assembly.</title>
        <authorList>
            <person name="Behr J."/>
            <person name="Geissler A.J."/>
            <person name="Vogel R.F."/>
        </authorList>
    </citation>
    <scope>NUCLEOTIDE SEQUENCE [LARGE SCALE GENOMIC DNA]</scope>
    <source>
        <strain evidence="7 8">TMW 1.1989</strain>
    </source>
</reference>
<keyword evidence="5 6" id="KW-0408">Iron</keyword>
<comment type="similarity">
    <text evidence="1 6">Belongs to the polypeptide deformylase family.</text>
</comment>